<dbReference type="GO" id="GO:0006729">
    <property type="term" value="P:tetrahydrobiopterin biosynthetic process"/>
    <property type="evidence" value="ECO:0007669"/>
    <property type="project" value="InterPro"/>
</dbReference>
<dbReference type="CDD" id="cd00488">
    <property type="entry name" value="PCD_DCoH"/>
    <property type="match status" value="1"/>
</dbReference>
<dbReference type="GO" id="GO:0008124">
    <property type="term" value="F:4-alpha-hydroxytetrahydrobiopterin dehydratase activity"/>
    <property type="evidence" value="ECO:0007669"/>
    <property type="project" value="UniProtKB-EC"/>
</dbReference>
<dbReference type="AlphaFoldDB" id="A0A7W5G962"/>
<dbReference type="PANTHER" id="PTHR12599:SF0">
    <property type="entry name" value="PTERIN-4-ALPHA-CARBINOLAMINE DEHYDRATASE"/>
    <property type="match status" value="1"/>
</dbReference>
<keyword evidence="4 5" id="KW-0456">Lyase</keyword>
<comment type="catalytic activity">
    <reaction evidence="1">
        <text>(4aS,6R)-4a-hydroxy-L-erythro-5,6,7,8-tetrahydrobiopterin = (6R)-L-erythro-6,7-dihydrobiopterin + H2O</text>
        <dbReference type="Rhea" id="RHEA:11920"/>
        <dbReference type="ChEBI" id="CHEBI:15377"/>
        <dbReference type="ChEBI" id="CHEBI:15642"/>
        <dbReference type="ChEBI" id="CHEBI:43120"/>
        <dbReference type="EC" id="4.2.1.96"/>
    </reaction>
</comment>
<evidence type="ECO:0000256" key="1">
    <source>
        <dbReference type="ARBA" id="ARBA00001554"/>
    </source>
</evidence>
<dbReference type="SUPFAM" id="SSF55248">
    <property type="entry name" value="PCD-like"/>
    <property type="match status" value="1"/>
</dbReference>
<dbReference type="EC" id="4.2.1.96" evidence="3"/>
<evidence type="ECO:0000256" key="4">
    <source>
        <dbReference type="ARBA" id="ARBA00023239"/>
    </source>
</evidence>
<reference evidence="5 6" key="1">
    <citation type="submission" date="2020-08" db="EMBL/GenBank/DDBJ databases">
        <title>Genomic Encyclopedia of Type Strains, Phase III (KMG-III): the genomes of soil and plant-associated and newly described type strains.</title>
        <authorList>
            <person name="Whitman W."/>
        </authorList>
    </citation>
    <scope>NUCLEOTIDE SEQUENCE [LARGE SCALE GENOMIC DNA]</scope>
    <source>
        <strain evidence="5 6">CECT 8234</strain>
    </source>
</reference>
<evidence type="ECO:0000313" key="5">
    <source>
        <dbReference type="EMBL" id="MBB3151013.1"/>
    </source>
</evidence>
<accession>A0A7W5G962</accession>
<dbReference type="Pfam" id="PF01329">
    <property type="entry name" value="Pterin_4a"/>
    <property type="match status" value="1"/>
</dbReference>
<dbReference type="EMBL" id="JACHXW010000002">
    <property type="protein sequence ID" value="MBB3151013.1"/>
    <property type="molecule type" value="Genomic_DNA"/>
</dbReference>
<dbReference type="NCBIfam" id="NF002017">
    <property type="entry name" value="PRK00823.1-2"/>
    <property type="match status" value="1"/>
</dbReference>
<gene>
    <name evidence="5" type="ORF">FHS16_001047</name>
</gene>
<evidence type="ECO:0000256" key="3">
    <source>
        <dbReference type="ARBA" id="ARBA00013252"/>
    </source>
</evidence>
<evidence type="ECO:0000313" key="6">
    <source>
        <dbReference type="Proteomes" id="UP000518605"/>
    </source>
</evidence>
<comment type="caution">
    <text evidence="5">The sequence shown here is derived from an EMBL/GenBank/DDBJ whole genome shotgun (WGS) entry which is preliminary data.</text>
</comment>
<name>A0A7W5G962_9BACL</name>
<dbReference type="PANTHER" id="PTHR12599">
    <property type="entry name" value="PTERIN-4-ALPHA-CARBINOLAMINE DEHYDRATASE"/>
    <property type="match status" value="1"/>
</dbReference>
<organism evidence="5 6">
    <name type="scientific">Paenibacillus endophyticus</name>
    <dbReference type="NCBI Taxonomy" id="1294268"/>
    <lineage>
        <taxon>Bacteria</taxon>
        <taxon>Bacillati</taxon>
        <taxon>Bacillota</taxon>
        <taxon>Bacilli</taxon>
        <taxon>Bacillales</taxon>
        <taxon>Paenibacillaceae</taxon>
        <taxon>Paenibacillus</taxon>
    </lineage>
</organism>
<comment type="similarity">
    <text evidence="2">Belongs to the pterin-4-alpha-carbinolamine dehydratase family.</text>
</comment>
<dbReference type="RefSeq" id="WP_183559503.1">
    <property type="nucleotide sequence ID" value="NZ_CBCSLB010000009.1"/>
</dbReference>
<dbReference type="InterPro" id="IPR036428">
    <property type="entry name" value="PCD_sf"/>
</dbReference>
<dbReference type="Proteomes" id="UP000518605">
    <property type="component" value="Unassembled WGS sequence"/>
</dbReference>
<dbReference type="InterPro" id="IPR001533">
    <property type="entry name" value="Pterin_deHydtase"/>
</dbReference>
<sequence>MRLTDVEIDESLSANEGWKREDGKWIAKKYRFAAFMDAIAFVDRVAIASELLNHHPFIAIDYKIVTLRLTTWRGGGLTALDFQAAEAFNNVYTSE</sequence>
<keyword evidence="6" id="KW-1185">Reference proteome</keyword>
<evidence type="ECO:0000256" key="2">
    <source>
        <dbReference type="ARBA" id="ARBA00006472"/>
    </source>
</evidence>
<dbReference type="Gene3D" id="3.30.1360.20">
    <property type="entry name" value="Transcriptional coactivator/pterin dehydratase"/>
    <property type="match status" value="1"/>
</dbReference>
<proteinExistence type="inferred from homology"/>
<protein>
    <recommendedName>
        <fullName evidence="3">4a-hydroxytetrahydrobiopterin dehydratase</fullName>
        <ecNumber evidence="3">4.2.1.96</ecNumber>
    </recommendedName>
</protein>